<dbReference type="PANTHER" id="PTHR15180:SF1">
    <property type="entry name" value="GENERAL TRANSCRIPTION FACTOR 3C POLYPEPTIDE 1"/>
    <property type="match status" value="1"/>
</dbReference>
<protein>
    <recommendedName>
        <fullName evidence="1">GTF3C1 extended winged-helix domain-containing protein</fullName>
    </recommendedName>
</protein>
<dbReference type="GO" id="GO:0000127">
    <property type="term" value="C:transcription factor TFIIIC complex"/>
    <property type="evidence" value="ECO:0007669"/>
    <property type="project" value="InterPro"/>
</dbReference>
<dbReference type="InterPro" id="IPR056467">
    <property type="entry name" value="eWH_GTF3C1"/>
</dbReference>
<reference evidence="3" key="1">
    <citation type="journal article" date="2014" name="Nat. Genet.">
        <title>Genome of the human hookworm Necator americanus.</title>
        <authorList>
            <person name="Tang Y.T."/>
            <person name="Gao X."/>
            <person name="Rosa B.A."/>
            <person name="Abubucker S."/>
            <person name="Hallsworth-Pepin K."/>
            <person name="Martin J."/>
            <person name="Tyagi R."/>
            <person name="Heizer E."/>
            <person name="Zhang X."/>
            <person name="Bhonagiri-Palsikar V."/>
            <person name="Minx P."/>
            <person name="Warren W.C."/>
            <person name="Wang Q."/>
            <person name="Zhan B."/>
            <person name="Hotez P.J."/>
            <person name="Sternberg P.W."/>
            <person name="Dougall A."/>
            <person name="Gaze S.T."/>
            <person name="Mulvenna J."/>
            <person name="Sotillo J."/>
            <person name="Ranganathan S."/>
            <person name="Rabelo E.M."/>
            <person name="Wilson R.K."/>
            <person name="Felgner P.L."/>
            <person name="Bethony J."/>
            <person name="Hawdon J.M."/>
            <person name="Gasser R.B."/>
            <person name="Loukas A."/>
            <person name="Mitreva M."/>
        </authorList>
    </citation>
    <scope>NUCLEOTIDE SEQUENCE [LARGE SCALE GENOMIC DNA]</scope>
</reference>
<evidence type="ECO:0000259" key="1">
    <source>
        <dbReference type="Pfam" id="PF24101"/>
    </source>
</evidence>
<feature type="domain" description="GTF3C1 extended winged-helix" evidence="1">
    <location>
        <begin position="135"/>
        <end position="245"/>
    </location>
</feature>
<gene>
    <name evidence="2" type="ORF">NECAME_13970</name>
</gene>
<dbReference type="OrthoDB" id="68020at2759"/>
<sequence length="507" mass="57161">GTPYLSYNPEIWNPLFLYRLPADITLGAVRDCGTEGLGRAEIGKKMGMDTSTKAGNRRVSSYILTVCNEHPDHVGQFQKMEGKVRCIKYFWKAESQPEQFRKLFEDFERLSGVPCPFKLGQVVKFPNCNLSTLRMSDVTLRRLNDILELIANKRVVVTFHKISRYISEKEASNGYDFTIDKKSLVKCLKALEGVHLIRIFDTLVVAESVENKVQIVCHSGICSADDPEVLRAVQATIDEYHAEGRVFPHGQLRFSIKKRAELELEKNSSSVDPLTEINSDYGNGLTLHLRYNLLRLQSSMELVELIRASLPEEPSTGRANSESSAEYGYQTKAIRCFVLHEIAFSMVHGHKDGVKPTSFDLFPPGENFYSLPVRSVDELTVFVDEESPLRFLPPLPSFNDTARGWFMLQDLLISLPLSALVLIAHISRKVDKDLMLSYLTDPIKRHIPVGCLPNAIRIPIMKDQKLVRQVEHVLLTLCALGLMAIAPNPDPKCFSTARASVFYVSKK</sequence>
<name>W2STV3_NECAM</name>
<dbReference type="KEGG" id="nai:NECAME_13970"/>
<dbReference type="STRING" id="51031.W2STV3"/>
<dbReference type="EMBL" id="KI665575">
    <property type="protein sequence ID" value="ETN72132.1"/>
    <property type="molecule type" value="Genomic_DNA"/>
</dbReference>
<dbReference type="PANTHER" id="PTHR15180">
    <property type="entry name" value="GENERAL TRANSCRIPTION FACTOR 3C POLYPEPTIDE 1"/>
    <property type="match status" value="1"/>
</dbReference>
<dbReference type="AlphaFoldDB" id="W2STV3"/>
<organism evidence="2 3">
    <name type="scientific">Necator americanus</name>
    <name type="common">Human hookworm</name>
    <dbReference type="NCBI Taxonomy" id="51031"/>
    <lineage>
        <taxon>Eukaryota</taxon>
        <taxon>Metazoa</taxon>
        <taxon>Ecdysozoa</taxon>
        <taxon>Nematoda</taxon>
        <taxon>Chromadorea</taxon>
        <taxon>Rhabditida</taxon>
        <taxon>Rhabditina</taxon>
        <taxon>Rhabditomorpha</taxon>
        <taxon>Strongyloidea</taxon>
        <taxon>Ancylostomatidae</taxon>
        <taxon>Bunostominae</taxon>
        <taxon>Necator</taxon>
    </lineage>
</organism>
<dbReference type="GO" id="GO:0006384">
    <property type="term" value="P:transcription initiation at RNA polymerase III promoter"/>
    <property type="evidence" value="ECO:0007669"/>
    <property type="project" value="InterPro"/>
</dbReference>
<keyword evidence="3" id="KW-1185">Reference proteome</keyword>
<evidence type="ECO:0000313" key="2">
    <source>
        <dbReference type="EMBL" id="ETN72132.1"/>
    </source>
</evidence>
<dbReference type="GO" id="GO:0042791">
    <property type="term" value="P:5S class rRNA transcription by RNA polymerase III"/>
    <property type="evidence" value="ECO:0007669"/>
    <property type="project" value="TreeGrafter"/>
</dbReference>
<accession>W2STV3</accession>
<dbReference type="GO" id="GO:0003677">
    <property type="term" value="F:DNA binding"/>
    <property type="evidence" value="ECO:0007669"/>
    <property type="project" value="InterPro"/>
</dbReference>
<dbReference type="Proteomes" id="UP000053676">
    <property type="component" value="Unassembled WGS sequence"/>
</dbReference>
<dbReference type="InterPro" id="IPR035625">
    <property type="entry name" value="Tfc3-like_eWH"/>
</dbReference>
<dbReference type="CDD" id="cd16169">
    <property type="entry name" value="Tau138_eWH"/>
    <property type="match status" value="1"/>
</dbReference>
<proteinExistence type="predicted"/>
<dbReference type="InterPro" id="IPR044210">
    <property type="entry name" value="Tfc3-like"/>
</dbReference>
<dbReference type="Pfam" id="PF24101">
    <property type="entry name" value="WHD_GTF3C1"/>
    <property type="match status" value="1"/>
</dbReference>
<feature type="non-terminal residue" evidence="2">
    <location>
        <position position="1"/>
    </location>
</feature>
<evidence type="ECO:0000313" key="3">
    <source>
        <dbReference type="Proteomes" id="UP000053676"/>
    </source>
</evidence>